<comment type="similarity">
    <text evidence="2">Belongs to the lipase/esterase LIP3/BchO family.</text>
</comment>
<evidence type="ECO:0000256" key="4">
    <source>
        <dbReference type="ARBA" id="ARBA00012568"/>
    </source>
</evidence>
<dbReference type="InterPro" id="IPR000073">
    <property type="entry name" value="AB_hydrolase_1"/>
</dbReference>
<dbReference type="GO" id="GO:0006508">
    <property type="term" value="P:proteolysis"/>
    <property type="evidence" value="ECO:0007669"/>
    <property type="project" value="InterPro"/>
</dbReference>
<dbReference type="EC" id="3.4.11.5" evidence="4"/>
<evidence type="ECO:0000313" key="11">
    <source>
        <dbReference type="EMBL" id="RIA64107.1"/>
    </source>
</evidence>
<dbReference type="InParanoid" id="A0A397QY06"/>
<dbReference type="InterPro" id="IPR050266">
    <property type="entry name" value="AB_hydrolase_sf"/>
</dbReference>
<evidence type="ECO:0000313" key="12">
    <source>
        <dbReference type="Proteomes" id="UP000266506"/>
    </source>
</evidence>
<evidence type="ECO:0000256" key="6">
    <source>
        <dbReference type="ARBA" id="ARBA00022801"/>
    </source>
</evidence>
<feature type="active site" description="Proton donor" evidence="9">
    <location>
        <position position="274"/>
    </location>
</feature>
<dbReference type="Pfam" id="PF00561">
    <property type="entry name" value="Abhydrolase_1"/>
    <property type="match status" value="1"/>
</dbReference>
<evidence type="ECO:0000259" key="10">
    <source>
        <dbReference type="Pfam" id="PF00561"/>
    </source>
</evidence>
<feature type="active site" evidence="9">
    <location>
        <position position="246"/>
    </location>
</feature>
<dbReference type="PANTHER" id="PTHR43798:SF5">
    <property type="entry name" value="MONOACYLGLYCEROL LIPASE ABHD6"/>
    <property type="match status" value="1"/>
</dbReference>
<reference evidence="11 12" key="1">
    <citation type="submission" date="2018-08" db="EMBL/GenBank/DDBJ databases">
        <title>Genomic Encyclopedia of Archaeal and Bacterial Type Strains, Phase II (KMG-II): from individual species to whole genera.</title>
        <authorList>
            <person name="Goeker M."/>
        </authorList>
    </citation>
    <scope>NUCLEOTIDE SEQUENCE [LARGE SCALE GENOMIC DNA]</scope>
    <source>
        <strain evidence="11 12">ATCC 27112</strain>
    </source>
</reference>
<dbReference type="EMBL" id="QXEV01000052">
    <property type="protein sequence ID" value="RIA64107.1"/>
    <property type="molecule type" value="Genomic_DNA"/>
</dbReference>
<dbReference type="GO" id="GO:0046464">
    <property type="term" value="P:acylglycerol catabolic process"/>
    <property type="evidence" value="ECO:0007669"/>
    <property type="project" value="TreeGrafter"/>
</dbReference>
<keyword evidence="12" id="KW-1185">Reference proteome</keyword>
<dbReference type="FunCoup" id="A0A397QY06">
    <property type="interactions" value="233"/>
</dbReference>
<keyword evidence="6 8" id="KW-0378">Hydrolase</keyword>
<gene>
    <name evidence="11" type="ORF">EI71_02045</name>
</gene>
<sequence length="296" mass="34756">MEIKEGYIDYLNYKTYYRIVNPKGKKTPLLMLHGGPGSTHNSFELFDEMAILDDRPIIMYDQIGSGKSMIEKNHLELWKKETWVNELINLREKLNLKEIHLLGHSWGGMLSIIYLCDYNPKGIKSVTLSSTLSSVKLWNKETHRLIGLLDENIQKDIKELEEKNDFESDKAKYAMDYYFHKFVFGPWDKNKEPECLTRIKPDSSESYIAAWGKSEFAPSGTLHDYEYTEKLKNINVPVLFQSGANDESTPYQNKIMYDEIKTKKVWHIYPNSRHMTYYEDHDLYISNLMNFLNSCD</sequence>
<dbReference type="GO" id="GO:0016020">
    <property type="term" value="C:membrane"/>
    <property type="evidence" value="ECO:0007669"/>
    <property type="project" value="TreeGrafter"/>
</dbReference>
<dbReference type="NCBIfam" id="TIGR01250">
    <property type="entry name" value="pro_imino_pep_2"/>
    <property type="match status" value="1"/>
</dbReference>
<proteinExistence type="inferred from homology"/>
<evidence type="ECO:0000256" key="3">
    <source>
        <dbReference type="ARBA" id="ARBA00010088"/>
    </source>
</evidence>
<feature type="domain" description="AB hydrolase-1" evidence="10">
    <location>
        <begin position="28"/>
        <end position="280"/>
    </location>
</feature>
<dbReference type="SUPFAM" id="SSF53474">
    <property type="entry name" value="alpha/beta-Hydrolases"/>
    <property type="match status" value="1"/>
</dbReference>
<dbReference type="PRINTS" id="PR00793">
    <property type="entry name" value="PROAMNOPTASE"/>
</dbReference>
<evidence type="ECO:0000256" key="9">
    <source>
        <dbReference type="PIRSR" id="PIRSR005539-1"/>
    </source>
</evidence>
<evidence type="ECO:0000256" key="7">
    <source>
        <dbReference type="ARBA" id="ARBA00029605"/>
    </source>
</evidence>
<accession>A0A397QY06</accession>
<dbReference type="AlphaFoldDB" id="A0A397QY06"/>
<dbReference type="InterPro" id="IPR005945">
    <property type="entry name" value="Pro_imino_pep"/>
</dbReference>
<dbReference type="RefSeq" id="WP_119017071.1">
    <property type="nucleotide sequence ID" value="NZ_QXEV01000052.1"/>
</dbReference>
<evidence type="ECO:0000256" key="8">
    <source>
        <dbReference type="PIRNR" id="PIRNR005539"/>
    </source>
</evidence>
<evidence type="ECO:0000256" key="1">
    <source>
        <dbReference type="ARBA" id="ARBA00001585"/>
    </source>
</evidence>
<dbReference type="OrthoDB" id="53505at2"/>
<dbReference type="Gene3D" id="3.40.50.1820">
    <property type="entry name" value="alpha/beta hydrolase"/>
    <property type="match status" value="1"/>
</dbReference>
<dbReference type="GO" id="GO:0004177">
    <property type="term" value="F:aminopeptidase activity"/>
    <property type="evidence" value="ECO:0007669"/>
    <property type="project" value="UniProtKB-EC"/>
</dbReference>
<dbReference type="GO" id="GO:0047372">
    <property type="term" value="F:monoacylglycerol lipase activity"/>
    <property type="evidence" value="ECO:0007669"/>
    <property type="project" value="TreeGrafter"/>
</dbReference>
<comment type="catalytic activity">
    <reaction evidence="1">
        <text>Release of N-terminal proline from a peptide.</text>
        <dbReference type="EC" id="3.4.11.5"/>
    </reaction>
</comment>
<organism evidence="11 12">
    <name type="scientific">Anaeroplasma bactoclasticum</name>
    <dbReference type="NCBI Taxonomy" id="2088"/>
    <lineage>
        <taxon>Bacteria</taxon>
        <taxon>Bacillati</taxon>
        <taxon>Mycoplasmatota</taxon>
        <taxon>Mollicutes</taxon>
        <taxon>Anaeroplasmatales</taxon>
        <taxon>Anaeroplasmataceae</taxon>
        <taxon>Anaeroplasma</taxon>
    </lineage>
</organism>
<evidence type="ECO:0000256" key="2">
    <source>
        <dbReference type="ARBA" id="ARBA00006989"/>
    </source>
</evidence>
<comment type="caution">
    <text evidence="11">The sequence shown here is derived from an EMBL/GenBank/DDBJ whole genome shotgun (WGS) entry which is preliminary data.</text>
</comment>
<feature type="active site" description="Nucleophile" evidence="9">
    <location>
        <position position="105"/>
    </location>
</feature>
<dbReference type="PANTHER" id="PTHR43798">
    <property type="entry name" value="MONOACYLGLYCEROL LIPASE"/>
    <property type="match status" value="1"/>
</dbReference>
<dbReference type="InterPro" id="IPR029058">
    <property type="entry name" value="AB_hydrolase_fold"/>
</dbReference>
<protein>
    <recommendedName>
        <fullName evidence="5">Proline iminopeptidase</fullName>
        <ecNumber evidence="4">3.4.11.5</ecNumber>
    </recommendedName>
    <alternativeName>
        <fullName evidence="7">Prolyl aminopeptidase</fullName>
    </alternativeName>
</protein>
<name>A0A397QY06_9MOLU</name>
<dbReference type="Proteomes" id="UP000266506">
    <property type="component" value="Unassembled WGS sequence"/>
</dbReference>
<dbReference type="InterPro" id="IPR002410">
    <property type="entry name" value="Peptidase_S33"/>
</dbReference>
<dbReference type="PIRSF" id="PIRSF005539">
    <property type="entry name" value="Pept_S33_TRI_F1"/>
    <property type="match status" value="1"/>
</dbReference>
<comment type="similarity">
    <text evidence="3 8">Belongs to the peptidase S33 family.</text>
</comment>
<evidence type="ECO:0000256" key="5">
    <source>
        <dbReference type="ARBA" id="ARBA00021843"/>
    </source>
</evidence>